<dbReference type="AlphaFoldDB" id="A0AAV4ZHV7"/>
<dbReference type="RefSeq" id="WP_066919041.1">
    <property type="nucleotide sequence ID" value="NZ_BPQO01000003.1"/>
</dbReference>
<dbReference type="Proteomes" id="UP001055247">
    <property type="component" value="Unassembled WGS sequence"/>
</dbReference>
<gene>
    <name evidence="1" type="ORF">BHAOGJBA_0949</name>
</gene>
<reference evidence="1" key="1">
    <citation type="journal article" date="2016" name="Front. Microbiol.">
        <title>Genome Sequence of the Piezophilic, Mesophilic Sulfate-Reducing Bacterium Desulfovibrio indicus J2T.</title>
        <authorList>
            <person name="Cao J."/>
            <person name="Maignien L."/>
            <person name="Shao Z."/>
            <person name="Alain K."/>
            <person name="Jebbar M."/>
        </authorList>
    </citation>
    <scope>NUCLEOTIDE SEQUENCE</scope>
    <source>
        <strain evidence="1">DSM 16372</strain>
    </source>
</reference>
<evidence type="ECO:0000313" key="1">
    <source>
        <dbReference type="EMBL" id="GJD87446.1"/>
    </source>
</evidence>
<protein>
    <submittedName>
        <fullName evidence="1">Uncharacterized protein</fullName>
    </submittedName>
</protein>
<organism evidence="1 2">
    <name type="scientific">Methylobacterium hispanicum</name>
    <dbReference type="NCBI Taxonomy" id="270350"/>
    <lineage>
        <taxon>Bacteria</taxon>
        <taxon>Pseudomonadati</taxon>
        <taxon>Pseudomonadota</taxon>
        <taxon>Alphaproteobacteria</taxon>
        <taxon>Hyphomicrobiales</taxon>
        <taxon>Methylobacteriaceae</taxon>
        <taxon>Methylobacterium</taxon>
    </lineage>
</organism>
<dbReference type="EMBL" id="BPQO01000003">
    <property type="protein sequence ID" value="GJD87446.1"/>
    <property type="molecule type" value="Genomic_DNA"/>
</dbReference>
<evidence type="ECO:0000313" key="2">
    <source>
        <dbReference type="Proteomes" id="UP001055247"/>
    </source>
</evidence>
<keyword evidence="2" id="KW-1185">Reference proteome</keyword>
<proteinExistence type="predicted"/>
<accession>A0AAV4ZHV7</accession>
<comment type="caution">
    <text evidence="1">The sequence shown here is derived from an EMBL/GenBank/DDBJ whole genome shotgun (WGS) entry which is preliminary data.</text>
</comment>
<sequence>MLALWAGSVAEARLAGTHVDLQAEHSRRRAGIALAARRPMPLAHIEYDEVARRVVALHDEDVDRAVSIGTVSAARLARRHLREIFARTGAAQPSGRLPPPLVPAAEPIFAAIAAVRSTERAFTASLKGLDENDTEAVRRADKAGETNDRAVAALYALIPTMVAGLQALIRHYAEDAEAFEPGTAGTLNLAHLARIVVSNAPS</sequence>
<reference evidence="1" key="2">
    <citation type="submission" date="2021-08" db="EMBL/GenBank/DDBJ databases">
        <authorList>
            <person name="Tani A."/>
            <person name="Ola A."/>
            <person name="Ogura Y."/>
            <person name="Katsura K."/>
            <person name="Hayashi T."/>
        </authorList>
    </citation>
    <scope>NUCLEOTIDE SEQUENCE</scope>
    <source>
        <strain evidence="1">DSM 16372</strain>
    </source>
</reference>
<name>A0AAV4ZHV7_9HYPH</name>